<feature type="transmembrane region" description="Helical" evidence="10">
    <location>
        <begin position="381"/>
        <end position="406"/>
    </location>
</feature>
<feature type="transmembrane region" description="Helical" evidence="10">
    <location>
        <begin position="72"/>
        <end position="93"/>
    </location>
</feature>
<reference evidence="11 12" key="1">
    <citation type="submission" date="2018-07" db="EMBL/GenBank/DDBJ databases">
        <title>Genome analysis of Larkinella rosea.</title>
        <authorList>
            <person name="Zhou Z."/>
            <person name="Wang G."/>
        </authorList>
    </citation>
    <scope>NUCLEOTIDE SEQUENCE [LARGE SCALE GENOMIC DNA]</scope>
    <source>
        <strain evidence="12">zzj9</strain>
    </source>
</reference>
<feature type="transmembrane region" description="Helical" evidence="10">
    <location>
        <begin position="289"/>
        <end position="307"/>
    </location>
</feature>
<evidence type="ECO:0000256" key="10">
    <source>
        <dbReference type="SAM" id="Phobius"/>
    </source>
</evidence>
<keyword evidence="9" id="KW-0407">Ion channel</keyword>
<accession>A0A368JI47</accession>
<evidence type="ECO:0000256" key="3">
    <source>
        <dbReference type="ARBA" id="ARBA00022692"/>
    </source>
</evidence>
<sequence>MKNQPSLYQKLLTRFDNRFVRSIYNERVRRTTLQSIPFWIASLLTGLVTVGYERLFAWSEATFQTWFQRIPAWTFLLTPLCFLLSWALVRVLAPAARGSGIPQLMAAIDLATPAHHTKISYLLSLRIAIVKILSSGILLLGGGAIGREGPTIQISASLFQLINRLQPRGWPQLSRQIVLVTGGAAGLAAAFNTPLGGIVFVVEELTHTHITLYRTAVFTAVIIAGMTAQALLGSYLYLGYPAIPTTGLSFLGVAFVTALIAGLAGALFGKLLVQINAYRKTWKTVPQQVLWVIGCGVLFAALIYWGGIDAAGTGKPLINHLLFHHPGEVPWYVFPARIMGMVLSYSSGGAGGIFATSLSAGAVLGELIAHVLTIDQQETTVVVLVGMVSFLTGVVRSPFTAAILVLEMTDRHSAIFPLLLGGMTAQLIASLVDPHSMYEHLKKGFLAETHLAMPNEPATTPKAN</sequence>
<evidence type="ECO:0000256" key="9">
    <source>
        <dbReference type="ARBA" id="ARBA00023303"/>
    </source>
</evidence>
<feature type="transmembrane region" description="Helical" evidence="10">
    <location>
        <begin position="349"/>
        <end position="369"/>
    </location>
</feature>
<evidence type="ECO:0000256" key="1">
    <source>
        <dbReference type="ARBA" id="ARBA00004141"/>
    </source>
</evidence>
<dbReference type="OrthoDB" id="9812438at2"/>
<keyword evidence="4 10" id="KW-1133">Transmembrane helix</keyword>
<feature type="transmembrane region" description="Helical" evidence="10">
    <location>
        <begin position="412"/>
        <end position="432"/>
    </location>
</feature>
<dbReference type="CDD" id="cd01034">
    <property type="entry name" value="EriC_like"/>
    <property type="match status" value="1"/>
</dbReference>
<dbReference type="Proteomes" id="UP000253383">
    <property type="component" value="Unassembled WGS sequence"/>
</dbReference>
<keyword evidence="3 10" id="KW-0812">Transmembrane</keyword>
<dbReference type="RefSeq" id="WP_114409197.1">
    <property type="nucleotide sequence ID" value="NZ_QOWE01000028.1"/>
</dbReference>
<dbReference type="EMBL" id="QOWE01000028">
    <property type="protein sequence ID" value="RCR66354.1"/>
    <property type="molecule type" value="Genomic_DNA"/>
</dbReference>
<name>A0A368JI47_9BACT</name>
<dbReference type="Gene3D" id="1.10.3080.10">
    <property type="entry name" value="Clc chloride channel"/>
    <property type="match status" value="1"/>
</dbReference>
<evidence type="ECO:0000256" key="6">
    <source>
        <dbReference type="ARBA" id="ARBA00023136"/>
    </source>
</evidence>
<dbReference type="GO" id="GO:0034707">
    <property type="term" value="C:chloride channel complex"/>
    <property type="evidence" value="ECO:0007669"/>
    <property type="project" value="UniProtKB-KW"/>
</dbReference>
<feature type="transmembrane region" description="Helical" evidence="10">
    <location>
        <begin position="177"/>
        <end position="203"/>
    </location>
</feature>
<protein>
    <submittedName>
        <fullName evidence="11">Chloride channel protein</fullName>
    </submittedName>
</protein>
<evidence type="ECO:0000256" key="5">
    <source>
        <dbReference type="ARBA" id="ARBA00023065"/>
    </source>
</evidence>
<keyword evidence="5" id="KW-0406">Ion transport</keyword>
<keyword evidence="12" id="KW-1185">Reference proteome</keyword>
<dbReference type="PRINTS" id="PR00762">
    <property type="entry name" value="CLCHANNEL"/>
</dbReference>
<dbReference type="GO" id="GO:0005254">
    <property type="term" value="F:chloride channel activity"/>
    <property type="evidence" value="ECO:0007669"/>
    <property type="project" value="UniProtKB-KW"/>
</dbReference>
<dbReference type="InterPro" id="IPR050368">
    <property type="entry name" value="ClC-type_chloride_channel"/>
</dbReference>
<dbReference type="InterPro" id="IPR014743">
    <property type="entry name" value="Cl-channel_core"/>
</dbReference>
<dbReference type="AlphaFoldDB" id="A0A368JI47"/>
<feature type="transmembrane region" description="Helical" evidence="10">
    <location>
        <begin position="250"/>
        <end position="268"/>
    </location>
</feature>
<dbReference type="SUPFAM" id="SSF81340">
    <property type="entry name" value="Clc chloride channel"/>
    <property type="match status" value="1"/>
</dbReference>
<evidence type="ECO:0000256" key="4">
    <source>
        <dbReference type="ARBA" id="ARBA00022989"/>
    </source>
</evidence>
<dbReference type="PANTHER" id="PTHR43427:SF6">
    <property type="entry name" value="CHLORIDE CHANNEL PROTEIN CLC-E"/>
    <property type="match status" value="1"/>
</dbReference>
<organism evidence="11 12">
    <name type="scientific">Larkinella punicea</name>
    <dbReference type="NCBI Taxonomy" id="2315727"/>
    <lineage>
        <taxon>Bacteria</taxon>
        <taxon>Pseudomonadati</taxon>
        <taxon>Bacteroidota</taxon>
        <taxon>Cytophagia</taxon>
        <taxon>Cytophagales</taxon>
        <taxon>Spirosomataceae</taxon>
        <taxon>Larkinella</taxon>
    </lineage>
</organism>
<keyword evidence="6 10" id="KW-0472">Membrane</keyword>
<feature type="transmembrane region" description="Helical" evidence="10">
    <location>
        <begin position="36"/>
        <end position="52"/>
    </location>
</feature>
<keyword evidence="7" id="KW-0869">Chloride channel</keyword>
<evidence type="ECO:0000256" key="2">
    <source>
        <dbReference type="ARBA" id="ARBA00022448"/>
    </source>
</evidence>
<dbReference type="PANTHER" id="PTHR43427">
    <property type="entry name" value="CHLORIDE CHANNEL PROTEIN CLC-E"/>
    <property type="match status" value="1"/>
</dbReference>
<evidence type="ECO:0000313" key="12">
    <source>
        <dbReference type="Proteomes" id="UP000253383"/>
    </source>
</evidence>
<proteinExistence type="predicted"/>
<comment type="subcellular location">
    <subcellularLocation>
        <location evidence="1">Membrane</location>
        <topology evidence="1">Multi-pass membrane protein</topology>
    </subcellularLocation>
</comment>
<keyword evidence="2" id="KW-0813">Transport</keyword>
<evidence type="ECO:0000313" key="11">
    <source>
        <dbReference type="EMBL" id="RCR66354.1"/>
    </source>
</evidence>
<dbReference type="InterPro" id="IPR001807">
    <property type="entry name" value="ClC"/>
</dbReference>
<evidence type="ECO:0000256" key="7">
    <source>
        <dbReference type="ARBA" id="ARBA00023173"/>
    </source>
</evidence>
<feature type="transmembrane region" description="Helical" evidence="10">
    <location>
        <begin position="123"/>
        <end position="145"/>
    </location>
</feature>
<comment type="caution">
    <text evidence="11">The sequence shown here is derived from an EMBL/GenBank/DDBJ whole genome shotgun (WGS) entry which is preliminary data.</text>
</comment>
<keyword evidence="8" id="KW-0868">Chloride</keyword>
<gene>
    <name evidence="11" type="ORF">DUE52_26965</name>
</gene>
<feature type="transmembrane region" description="Helical" evidence="10">
    <location>
        <begin position="215"/>
        <end position="238"/>
    </location>
</feature>
<evidence type="ECO:0000256" key="8">
    <source>
        <dbReference type="ARBA" id="ARBA00023214"/>
    </source>
</evidence>
<dbReference type="Pfam" id="PF00654">
    <property type="entry name" value="Voltage_CLC"/>
    <property type="match status" value="1"/>
</dbReference>